<sequence length="321" mass="36556">MNVKIVNLNKWYGDVHALKNINITVKTGMFTSLLGPSGCGKTTLLKILAGLESPDQGEIYFDDQCIFSKERNINVPPQKRQIGMVFQEFALWPHMNVFENIAFPLKAKKMHDGIEKRVEAILKNVRLEGMSKRSPDQLSGGQQQRVAFARAVIANPKIVLFDEPLSALDAVLRDEMRFEISQMVKQMELTGIYVTHDQMEAMSMSDQIVVMNKGKILQVGTPEEIYNRPANKMVLDFVGKSNWFRCGTKAIRPEKIDLYPTGPYKKVSGVVQSVAYLGEKYEVTVHIEAEGDWLIYHNRRVQLGDQMDLYFKHSEVIHFSD</sequence>
<dbReference type="InterPro" id="IPR008995">
    <property type="entry name" value="Mo/tungstate-bd_C_term_dom"/>
</dbReference>
<dbReference type="PANTHER" id="PTHR43875">
    <property type="entry name" value="MALTODEXTRIN IMPORT ATP-BINDING PROTEIN MSMX"/>
    <property type="match status" value="1"/>
</dbReference>
<dbReference type="PROSITE" id="PS50893">
    <property type="entry name" value="ABC_TRANSPORTER_2"/>
    <property type="match status" value="1"/>
</dbReference>
<reference evidence="5 6" key="1">
    <citation type="submission" date="2020-11" db="EMBL/GenBank/DDBJ databases">
        <title>Fusibacter basophilias sp. nov.</title>
        <authorList>
            <person name="Qiu D."/>
        </authorList>
    </citation>
    <scope>NUCLEOTIDE SEQUENCE [LARGE SCALE GENOMIC DNA]</scope>
    <source>
        <strain evidence="5 6">Q10-2</strain>
    </source>
</reference>
<keyword evidence="2" id="KW-0547">Nucleotide-binding</keyword>
<dbReference type="RefSeq" id="WP_194700813.1">
    <property type="nucleotide sequence ID" value="NZ_JADKNH010000003.1"/>
</dbReference>
<dbReference type="Proteomes" id="UP000614200">
    <property type="component" value="Unassembled WGS sequence"/>
</dbReference>
<dbReference type="InterPro" id="IPR027417">
    <property type="entry name" value="P-loop_NTPase"/>
</dbReference>
<name>A0ABR9ZQ24_9FIRM</name>
<proteinExistence type="predicted"/>
<dbReference type="EMBL" id="JADKNH010000003">
    <property type="protein sequence ID" value="MBF4692570.1"/>
    <property type="molecule type" value="Genomic_DNA"/>
</dbReference>
<evidence type="ECO:0000256" key="1">
    <source>
        <dbReference type="ARBA" id="ARBA00022448"/>
    </source>
</evidence>
<keyword evidence="6" id="KW-1185">Reference proteome</keyword>
<dbReference type="InterPro" id="IPR013611">
    <property type="entry name" value="Transp-assoc_OB_typ2"/>
</dbReference>
<evidence type="ECO:0000256" key="3">
    <source>
        <dbReference type="ARBA" id="ARBA00022840"/>
    </source>
</evidence>
<dbReference type="Gene3D" id="3.40.50.300">
    <property type="entry name" value="P-loop containing nucleotide triphosphate hydrolases"/>
    <property type="match status" value="1"/>
</dbReference>
<evidence type="ECO:0000313" key="5">
    <source>
        <dbReference type="EMBL" id="MBF4692570.1"/>
    </source>
</evidence>
<dbReference type="PANTHER" id="PTHR43875:SF1">
    <property type="entry name" value="OSMOPROTECTIVE COMPOUNDS UPTAKE ATP-BINDING PROTEIN GGTA"/>
    <property type="match status" value="1"/>
</dbReference>
<dbReference type="InterPro" id="IPR017871">
    <property type="entry name" value="ABC_transporter-like_CS"/>
</dbReference>
<dbReference type="Pfam" id="PF00005">
    <property type="entry name" value="ABC_tran"/>
    <property type="match status" value="1"/>
</dbReference>
<feature type="domain" description="ABC transporter" evidence="4">
    <location>
        <begin position="3"/>
        <end position="238"/>
    </location>
</feature>
<evidence type="ECO:0000256" key="2">
    <source>
        <dbReference type="ARBA" id="ARBA00022741"/>
    </source>
</evidence>
<evidence type="ECO:0000259" key="4">
    <source>
        <dbReference type="PROSITE" id="PS50893"/>
    </source>
</evidence>
<organism evidence="5 6">
    <name type="scientific">Fusibacter ferrireducens</name>
    <dbReference type="NCBI Taxonomy" id="2785058"/>
    <lineage>
        <taxon>Bacteria</taxon>
        <taxon>Bacillati</taxon>
        <taxon>Bacillota</taxon>
        <taxon>Clostridia</taxon>
        <taxon>Eubacteriales</taxon>
        <taxon>Eubacteriales Family XII. Incertae Sedis</taxon>
        <taxon>Fusibacter</taxon>
    </lineage>
</organism>
<evidence type="ECO:0000313" key="6">
    <source>
        <dbReference type="Proteomes" id="UP000614200"/>
    </source>
</evidence>
<keyword evidence="1" id="KW-0813">Transport</keyword>
<dbReference type="InterPro" id="IPR047641">
    <property type="entry name" value="ABC_transpr_MalK/UgpC-like"/>
</dbReference>
<dbReference type="SUPFAM" id="SSF52540">
    <property type="entry name" value="P-loop containing nucleoside triphosphate hydrolases"/>
    <property type="match status" value="1"/>
</dbReference>
<keyword evidence="3 5" id="KW-0067">ATP-binding</keyword>
<dbReference type="Pfam" id="PF08402">
    <property type="entry name" value="TOBE_2"/>
    <property type="match status" value="1"/>
</dbReference>
<dbReference type="SMART" id="SM00382">
    <property type="entry name" value="AAA"/>
    <property type="match status" value="1"/>
</dbReference>
<protein>
    <submittedName>
        <fullName evidence="5">ABC transporter ATP-binding protein</fullName>
    </submittedName>
</protein>
<dbReference type="InterPro" id="IPR003593">
    <property type="entry name" value="AAA+_ATPase"/>
</dbReference>
<dbReference type="PROSITE" id="PS00211">
    <property type="entry name" value="ABC_TRANSPORTER_1"/>
    <property type="match status" value="1"/>
</dbReference>
<dbReference type="GO" id="GO:0005524">
    <property type="term" value="F:ATP binding"/>
    <property type="evidence" value="ECO:0007669"/>
    <property type="project" value="UniProtKB-KW"/>
</dbReference>
<comment type="caution">
    <text evidence="5">The sequence shown here is derived from an EMBL/GenBank/DDBJ whole genome shotgun (WGS) entry which is preliminary data.</text>
</comment>
<dbReference type="InterPro" id="IPR003439">
    <property type="entry name" value="ABC_transporter-like_ATP-bd"/>
</dbReference>
<accession>A0ABR9ZQ24</accession>
<dbReference type="SUPFAM" id="SSF50331">
    <property type="entry name" value="MOP-like"/>
    <property type="match status" value="1"/>
</dbReference>
<gene>
    <name evidence="5" type="ORF">ISU02_05545</name>
</gene>